<dbReference type="InterPro" id="IPR015421">
    <property type="entry name" value="PyrdxlP-dep_Trfase_major"/>
</dbReference>
<evidence type="ECO:0000256" key="1">
    <source>
        <dbReference type="ARBA" id="ARBA00001933"/>
    </source>
</evidence>
<evidence type="ECO:0000256" key="2">
    <source>
        <dbReference type="ARBA" id="ARBA00022576"/>
    </source>
</evidence>
<dbReference type="GO" id="GO:0008483">
    <property type="term" value="F:transaminase activity"/>
    <property type="evidence" value="ECO:0007669"/>
    <property type="project" value="UniProtKB-KW"/>
</dbReference>
<protein>
    <recommendedName>
        <fullName evidence="6">Aminotransferase class III-fold pyridoxal phosphate-dependent enzyme</fullName>
    </recommendedName>
</protein>
<evidence type="ECO:0000256" key="3">
    <source>
        <dbReference type="ARBA" id="ARBA00022679"/>
    </source>
</evidence>
<evidence type="ECO:0000313" key="5">
    <source>
        <dbReference type="EMBL" id="SVE41743.1"/>
    </source>
</evidence>
<gene>
    <name evidence="5" type="ORF">METZ01_LOCUS494597</name>
</gene>
<dbReference type="PANTHER" id="PTHR11986">
    <property type="entry name" value="AMINOTRANSFERASE CLASS III"/>
    <property type="match status" value="1"/>
</dbReference>
<feature type="non-terminal residue" evidence="5">
    <location>
        <position position="236"/>
    </location>
</feature>
<dbReference type="InterPro" id="IPR015424">
    <property type="entry name" value="PyrdxlP-dep_Trfase"/>
</dbReference>
<sequence>PGLLSIYKILGFTEMDIESAQGLEIKMKDGKTILDFTSGIGVLGLGHNHPQIIAAEQLCHQLNTIDVQKFGINRLQSVLAYNISQVLPEPLDTSFFTVSGAEAIEAGIKLITRAQPDFKEFFITFKEDYHGKTHGALSFTDSENFASGFHTGIPRKNVIIVEPGNIEALEQAIQMKTFEKNKNSVAGVIMEPIQGQTLEIHPKGYLQEATNLCRENNVLILMDEIKVGMGRTGKLF</sequence>
<dbReference type="EMBL" id="UINC01215847">
    <property type="protein sequence ID" value="SVE41743.1"/>
    <property type="molecule type" value="Genomic_DNA"/>
</dbReference>
<proteinExistence type="predicted"/>
<keyword evidence="3" id="KW-0808">Transferase</keyword>
<dbReference type="GO" id="GO:0030170">
    <property type="term" value="F:pyridoxal phosphate binding"/>
    <property type="evidence" value="ECO:0007669"/>
    <property type="project" value="InterPro"/>
</dbReference>
<comment type="cofactor">
    <cofactor evidence="1">
        <name>pyridoxal 5'-phosphate</name>
        <dbReference type="ChEBI" id="CHEBI:597326"/>
    </cofactor>
</comment>
<dbReference type="Gene3D" id="3.90.1150.10">
    <property type="entry name" value="Aspartate Aminotransferase, domain 1"/>
    <property type="match status" value="1"/>
</dbReference>
<keyword evidence="4" id="KW-0663">Pyridoxal phosphate</keyword>
<evidence type="ECO:0000256" key="4">
    <source>
        <dbReference type="ARBA" id="ARBA00022898"/>
    </source>
</evidence>
<dbReference type="Gene3D" id="3.40.640.10">
    <property type="entry name" value="Type I PLP-dependent aspartate aminotransferase-like (Major domain)"/>
    <property type="match status" value="1"/>
</dbReference>
<reference evidence="5" key="1">
    <citation type="submission" date="2018-05" db="EMBL/GenBank/DDBJ databases">
        <authorList>
            <person name="Lanie J.A."/>
            <person name="Ng W.-L."/>
            <person name="Kazmierczak K.M."/>
            <person name="Andrzejewski T.M."/>
            <person name="Davidsen T.M."/>
            <person name="Wayne K.J."/>
            <person name="Tettelin H."/>
            <person name="Glass J.I."/>
            <person name="Rusch D."/>
            <person name="Podicherti R."/>
            <person name="Tsui H.-C.T."/>
            <person name="Winkler M.E."/>
        </authorList>
    </citation>
    <scope>NUCLEOTIDE SEQUENCE</scope>
</reference>
<accession>A0A383DBN9</accession>
<keyword evidence="2" id="KW-0032">Aminotransferase</keyword>
<dbReference type="GO" id="GO:0042802">
    <property type="term" value="F:identical protein binding"/>
    <property type="evidence" value="ECO:0007669"/>
    <property type="project" value="TreeGrafter"/>
</dbReference>
<dbReference type="PANTHER" id="PTHR11986:SF79">
    <property type="entry name" value="ACETYLORNITHINE AMINOTRANSFERASE, MITOCHONDRIAL"/>
    <property type="match status" value="1"/>
</dbReference>
<feature type="non-terminal residue" evidence="5">
    <location>
        <position position="1"/>
    </location>
</feature>
<dbReference type="AlphaFoldDB" id="A0A383DBN9"/>
<dbReference type="InterPro" id="IPR015422">
    <property type="entry name" value="PyrdxlP-dep_Trfase_small"/>
</dbReference>
<evidence type="ECO:0008006" key="6">
    <source>
        <dbReference type="Google" id="ProtNLM"/>
    </source>
</evidence>
<dbReference type="InterPro" id="IPR050103">
    <property type="entry name" value="Class-III_PLP-dep_AT"/>
</dbReference>
<dbReference type="SUPFAM" id="SSF53383">
    <property type="entry name" value="PLP-dependent transferases"/>
    <property type="match status" value="1"/>
</dbReference>
<dbReference type="InterPro" id="IPR005814">
    <property type="entry name" value="Aminotrans_3"/>
</dbReference>
<name>A0A383DBN9_9ZZZZ</name>
<dbReference type="Pfam" id="PF00202">
    <property type="entry name" value="Aminotran_3"/>
    <property type="match status" value="1"/>
</dbReference>
<organism evidence="5">
    <name type="scientific">marine metagenome</name>
    <dbReference type="NCBI Taxonomy" id="408172"/>
    <lineage>
        <taxon>unclassified sequences</taxon>
        <taxon>metagenomes</taxon>
        <taxon>ecological metagenomes</taxon>
    </lineage>
</organism>